<protein>
    <submittedName>
        <fullName evidence="5">ABC transporter ATP-binding protein</fullName>
    </submittedName>
</protein>
<comment type="caution">
    <text evidence="5">The sequence shown here is derived from an EMBL/GenBank/DDBJ whole genome shotgun (WGS) entry which is preliminary data.</text>
</comment>
<evidence type="ECO:0000256" key="2">
    <source>
        <dbReference type="ARBA" id="ARBA00022741"/>
    </source>
</evidence>
<evidence type="ECO:0000259" key="4">
    <source>
        <dbReference type="PROSITE" id="PS50893"/>
    </source>
</evidence>
<reference evidence="5 6" key="1">
    <citation type="submission" date="2017-11" db="EMBL/GenBank/DDBJ databases">
        <title>Evolution of Phototrophy in the Chloroflexi Phylum Driven by Horizontal Gene Transfer.</title>
        <authorList>
            <person name="Ward L.M."/>
            <person name="Hemp J."/>
            <person name="Shih P.M."/>
            <person name="Mcglynn S.E."/>
            <person name="Fischer W."/>
        </authorList>
    </citation>
    <scope>NUCLEOTIDE SEQUENCE [LARGE SCALE GENOMIC DNA]</scope>
    <source>
        <strain evidence="5">JP3_7</strain>
    </source>
</reference>
<name>A0A2M8QCZ2_9CHLR</name>
<proteinExistence type="predicted"/>
<evidence type="ECO:0000256" key="1">
    <source>
        <dbReference type="ARBA" id="ARBA00022448"/>
    </source>
</evidence>
<dbReference type="Pfam" id="PF00005">
    <property type="entry name" value="ABC_tran"/>
    <property type="match status" value="1"/>
</dbReference>
<sequence>MTALLYAANIGKRYGLRPVLHGVSLDVSRGEFVAILGANGAGKTTLLRILATLTRPNSGALTIGGIDALAHPDRARACIGLVSHQSLIYPDLTARENLEFYGRMYGAANWRLEMRDSSAQSAISNLPIRNLSSRIEEALRRVNLWQRRDDPARTFSRGMIQRLAIARAILHDPPLLLLDEPFTGLDQASAANLSALLRDAALGDRAVVMTTHELSRSLDGVTRALVLQGGRIVREVHDGITAQSLTALMSHA</sequence>
<feature type="domain" description="ABC transporter" evidence="4">
    <location>
        <begin position="5"/>
        <end position="249"/>
    </location>
</feature>
<dbReference type="AlphaFoldDB" id="A0A2M8QCZ2"/>
<dbReference type="InterPro" id="IPR003439">
    <property type="entry name" value="ABC_transporter-like_ATP-bd"/>
</dbReference>
<dbReference type="EMBL" id="PGTN01000040">
    <property type="protein sequence ID" value="PJF47622.1"/>
    <property type="molecule type" value="Genomic_DNA"/>
</dbReference>
<keyword evidence="1" id="KW-0813">Transport</keyword>
<dbReference type="GO" id="GO:0005524">
    <property type="term" value="F:ATP binding"/>
    <property type="evidence" value="ECO:0007669"/>
    <property type="project" value="UniProtKB-KW"/>
</dbReference>
<accession>A0A2M8QCZ2</accession>
<dbReference type="PANTHER" id="PTHR42939">
    <property type="entry name" value="ABC TRANSPORTER ATP-BINDING PROTEIN ALBC-RELATED"/>
    <property type="match status" value="1"/>
</dbReference>
<keyword evidence="2" id="KW-0547">Nucleotide-binding</keyword>
<dbReference type="SMART" id="SM00382">
    <property type="entry name" value="AAA"/>
    <property type="match status" value="1"/>
</dbReference>
<evidence type="ECO:0000313" key="6">
    <source>
        <dbReference type="Proteomes" id="UP000230790"/>
    </source>
</evidence>
<keyword evidence="3 5" id="KW-0067">ATP-binding</keyword>
<dbReference type="InterPro" id="IPR027417">
    <property type="entry name" value="P-loop_NTPase"/>
</dbReference>
<dbReference type="Proteomes" id="UP000230790">
    <property type="component" value="Unassembled WGS sequence"/>
</dbReference>
<organism evidence="5 6">
    <name type="scientific">Candidatus Thermofonsia Clade 3 bacterium</name>
    <dbReference type="NCBI Taxonomy" id="2364212"/>
    <lineage>
        <taxon>Bacteria</taxon>
        <taxon>Bacillati</taxon>
        <taxon>Chloroflexota</taxon>
        <taxon>Candidatus Thermofontia</taxon>
        <taxon>Candidatus Thermofonsia Clade 3</taxon>
    </lineage>
</organism>
<dbReference type="Gene3D" id="3.40.50.300">
    <property type="entry name" value="P-loop containing nucleotide triphosphate hydrolases"/>
    <property type="match status" value="1"/>
</dbReference>
<dbReference type="GO" id="GO:0016887">
    <property type="term" value="F:ATP hydrolysis activity"/>
    <property type="evidence" value="ECO:0007669"/>
    <property type="project" value="InterPro"/>
</dbReference>
<dbReference type="PANTHER" id="PTHR42939:SF1">
    <property type="entry name" value="ABC TRANSPORTER ATP-BINDING PROTEIN ALBC-RELATED"/>
    <property type="match status" value="1"/>
</dbReference>
<evidence type="ECO:0000313" key="5">
    <source>
        <dbReference type="EMBL" id="PJF47622.1"/>
    </source>
</evidence>
<dbReference type="PROSITE" id="PS50893">
    <property type="entry name" value="ABC_TRANSPORTER_2"/>
    <property type="match status" value="1"/>
</dbReference>
<dbReference type="InterPro" id="IPR003593">
    <property type="entry name" value="AAA+_ATPase"/>
</dbReference>
<dbReference type="SUPFAM" id="SSF52540">
    <property type="entry name" value="P-loop containing nucleoside triphosphate hydrolases"/>
    <property type="match status" value="1"/>
</dbReference>
<gene>
    <name evidence="5" type="ORF">CUN48_07610</name>
</gene>
<dbReference type="InterPro" id="IPR051782">
    <property type="entry name" value="ABC_Transporter_VariousFunc"/>
</dbReference>
<evidence type="ECO:0000256" key="3">
    <source>
        <dbReference type="ARBA" id="ARBA00022840"/>
    </source>
</evidence>